<feature type="transmembrane region" description="Helical" evidence="1">
    <location>
        <begin position="535"/>
        <end position="557"/>
    </location>
</feature>
<evidence type="ECO:0000259" key="3">
    <source>
        <dbReference type="Pfam" id="PF23357"/>
    </source>
</evidence>
<gene>
    <name evidence="4" type="primary">gldG</name>
    <name evidence="4" type="ORF">ACFOW1_09845</name>
</gene>
<dbReference type="InterPro" id="IPR019196">
    <property type="entry name" value="ABC_transp_unknown"/>
</dbReference>
<evidence type="ECO:0000313" key="5">
    <source>
        <dbReference type="Proteomes" id="UP001595906"/>
    </source>
</evidence>
<feature type="domain" description="ABC-type uncharacterised transport system" evidence="2">
    <location>
        <begin position="203"/>
        <end position="500"/>
    </location>
</feature>
<feature type="domain" description="DUF7088" evidence="3">
    <location>
        <begin position="37"/>
        <end position="148"/>
    </location>
</feature>
<organism evidence="4 5">
    <name type="scientific">Parasediminibacterium paludis</name>
    <dbReference type="NCBI Taxonomy" id="908966"/>
    <lineage>
        <taxon>Bacteria</taxon>
        <taxon>Pseudomonadati</taxon>
        <taxon>Bacteroidota</taxon>
        <taxon>Chitinophagia</taxon>
        <taxon>Chitinophagales</taxon>
        <taxon>Chitinophagaceae</taxon>
        <taxon>Parasediminibacterium</taxon>
    </lineage>
</organism>
<dbReference type="RefSeq" id="WP_379013955.1">
    <property type="nucleotide sequence ID" value="NZ_JBHSDC010000019.1"/>
</dbReference>
<keyword evidence="1" id="KW-0472">Membrane</keyword>
<keyword evidence="1" id="KW-1133">Transmembrane helix</keyword>
<keyword evidence="5" id="KW-1185">Reference proteome</keyword>
<evidence type="ECO:0000256" key="1">
    <source>
        <dbReference type="SAM" id="Phobius"/>
    </source>
</evidence>
<protein>
    <submittedName>
        <fullName evidence="4">Gliding motility-associated ABC transporter substrate-binding protein GldG</fullName>
    </submittedName>
</protein>
<comment type="caution">
    <text evidence="4">The sequence shown here is derived from an EMBL/GenBank/DDBJ whole genome shotgun (WGS) entry which is preliminary data.</text>
</comment>
<dbReference type="NCBIfam" id="TIGR03521">
    <property type="entry name" value="GldG"/>
    <property type="match status" value="1"/>
</dbReference>
<reference evidence="5" key="1">
    <citation type="journal article" date="2019" name="Int. J. Syst. Evol. Microbiol.">
        <title>The Global Catalogue of Microorganisms (GCM) 10K type strain sequencing project: providing services to taxonomists for standard genome sequencing and annotation.</title>
        <authorList>
            <consortium name="The Broad Institute Genomics Platform"/>
            <consortium name="The Broad Institute Genome Sequencing Center for Infectious Disease"/>
            <person name="Wu L."/>
            <person name="Ma J."/>
        </authorList>
    </citation>
    <scope>NUCLEOTIDE SEQUENCE [LARGE SCALE GENOMIC DNA]</scope>
    <source>
        <strain evidence="5">CECT 8010</strain>
    </source>
</reference>
<proteinExistence type="predicted"/>
<feature type="transmembrane region" description="Helical" evidence="1">
    <location>
        <begin position="12"/>
        <end position="32"/>
    </location>
</feature>
<evidence type="ECO:0000313" key="4">
    <source>
        <dbReference type="EMBL" id="MFC4232193.1"/>
    </source>
</evidence>
<dbReference type="Proteomes" id="UP001595906">
    <property type="component" value="Unassembled WGS sequence"/>
</dbReference>
<dbReference type="InterPro" id="IPR019863">
    <property type="entry name" value="Motility-assoc_ABC-rel_GldG"/>
</dbReference>
<dbReference type="InterPro" id="IPR055396">
    <property type="entry name" value="DUF7088"/>
</dbReference>
<accession>A0ABV8PYG7</accession>
<name>A0ABV8PYG7_9BACT</name>
<dbReference type="EMBL" id="JBHSDC010000019">
    <property type="protein sequence ID" value="MFC4232193.1"/>
    <property type="molecule type" value="Genomic_DNA"/>
</dbReference>
<sequence>MKKLVASKYGWIILTIAFIAIVYASLFVSYRIDLTAEKRFSLTNSTEKLVKKLDSQVTIDVYLTGNLTAGLKKVANSVDETLQQYRNFASGNIAIHYIDPFAIEDDSLKGHLLDSLKRYGLTPFTQVAQEKKGAEQSQRFVIPGALVTSVNGTYPINFLKGAGNSGDEGYYNNIESLLEYKFSSAIEKVTRKTIPHIAYALGNGESLGYDASEAIFTLASDYKLDSFNLKTNPIIPQDIECLVLLQPTTVFTESDKFKIDQYLLHGGTILLATDVLTASLDSLNLKPQTVAFDKGLDIYDLLFKYGVRINPDLVQDYQATDISLVVGSVGGKPQNQLLKWPYYPLVSGNNAHPISKNLDPVFGKYVNSIDTVKAEGITKTILLATSQNGKKIGTPAMISFESLKYADDIKEFTEPNIPVAVLLEGKFKSLFANRLSAATLDSLQKANSPFLPKGDKAGKLIVISDGDMFLNELTQKGPLPIGFNKYTNYTFANRDFMLNCMDFLVGKNGIFESRNKDFTLRLLNKEKVEADYTKWQLINIVGPIIIVIIIGLMLQWLRKRKYAV</sequence>
<evidence type="ECO:0000259" key="2">
    <source>
        <dbReference type="Pfam" id="PF09822"/>
    </source>
</evidence>
<dbReference type="Pfam" id="PF23357">
    <property type="entry name" value="DUF7088"/>
    <property type="match status" value="1"/>
</dbReference>
<dbReference type="Pfam" id="PF09822">
    <property type="entry name" value="ABC_transp_aux"/>
    <property type="match status" value="1"/>
</dbReference>
<keyword evidence="1" id="KW-0812">Transmembrane</keyword>